<keyword evidence="2" id="KW-1185">Reference proteome</keyword>
<protein>
    <submittedName>
        <fullName evidence="1">U-box-domain-containing protein</fullName>
    </submittedName>
</protein>
<dbReference type="EMBL" id="MU394322">
    <property type="protein sequence ID" value="KAI6085739.1"/>
    <property type="molecule type" value="Genomic_DNA"/>
</dbReference>
<name>A0ACC0CZA1_9PEZI</name>
<reference evidence="1 2" key="1">
    <citation type="journal article" date="2022" name="New Phytol.">
        <title>Ecological generalism drives hyperdiversity of secondary metabolite gene clusters in xylarialean endophytes.</title>
        <authorList>
            <person name="Franco M.E.E."/>
            <person name="Wisecaver J.H."/>
            <person name="Arnold A.E."/>
            <person name="Ju Y.M."/>
            <person name="Slot J.C."/>
            <person name="Ahrendt S."/>
            <person name="Moore L.P."/>
            <person name="Eastman K.E."/>
            <person name="Scott K."/>
            <person name="Konkel Z."/>
            <person name="Mondo S.J."/>
            <person name="Kuo A."/>
            <person name="Hayes R.D."/>
            <person name="Haridas S."/>
            <person name="Andreopoulos B."/>
            <person name="Riley R."/>
            <person name="LaButti K."/>
            <person name="Pangilinan J."/>
            <person name="Lipzen A."/>
            <person name="Amirebrahimi M."/>
            <person name="Yan J."/>
            <person name="Adam C."/>
            <person name="Keymanesh K."/>
            <person name="Ng V."/>
            <person name="Louie K."/>
            <person name="Northen T."/>
            <person name="Drula E."/>
            <person name="Henrissat B."/>
            <person name="Hsieh H.M."/>
            <person name="Youens-Clark K."/>
            <person name="Lutzoni F."/>
            <person name="Miadlikowska J."/>
            <person name="Eastwood D.C."/>
            <person name="Hamelin R.C."/>
            <person name="Grigoriev I.V."/>
            <person name="U'Ren J.M."/>
        </authorList>
    </citation>
    <scope>NUCLEOTIDE SEQUENCE [LARGE SCALE GENOMIC DNA]</scope>
    <source>
        <strain evidence="1 2">ER1909</strain>
    </source>
</reference>
<evidence type="ECO:0000313" key="2">
    <source>
        <dbReference type="Proteomes" id="UP001497680"/>
    </source>
</evidence>
<comment type="caution">
    <text evidence="1">The sequence shown here is derived from an EMBL/GenBank/DDBJ whole genome shotgun (WGS) entry which is preliminary data.</text>
</comment>
<proteinExistence type="predicted"/>
<organism evidence="1 2">
    <name type="scientific">Hypoxylon rubiginosum</name>
    <dbReference type="NCBI Taxonomy" id="110542"/>
    <lineage>
        <taxon>Eukaryota</taxon>
        <taxon>Fungi</taxon>
        <taxon>Dikarya</taxon>
        <taxon>Ascomycota</taxon>
        <taxon>Pezizomycotina</taxon>
        <taxon>Sordariomycetes</taxon>
        <taxon>Xylariomycetidae</taxon>
        <taxon>Xylariales</taxon>
        <taxon>Hypoxylaceae</taxon>
        <taxon>Hypoxylon</taxon>
    </lineage>
</organism>
<gene>
    <name evidence="1" type="ORF">F4821DRAFT_260651</name>
</gene>
<accession>A0ACC0CZA1</accession>
<sequence>MDRDPERAEELKNEGNAAFKAKNFIAAESLYSKAIIANSRIPSLYTNRAMARLNMGFYDSAIADCKTSLRLNPVHLKGYFILSQCQLSIGDGKEALQNALKGHQLCAESNDKSLGLVTQQVLRCKKELWDQEERRRLRETGELENELLGLMSQQLLADRNSCHSKSEREQVTEEYGKKMALLQSTFEKARASAEKKREVPDWAIDEISFAVMIDPVMTKSGKSYERASIMEHLSRYQNDPITREPLTPKELRPNLQLKEACAEFLEKNGWAADW</sequence>
<dbReference type="Proteomes" id="UP001497680">
    <property type="component" value="Unassembled WGS sequence"/>
</dbReference>
<evidence type="ECO:0000313" key="1">
    <source>
        <dbReference type="EMBL" id="KAI6085739.1"/>
    </source>
</evidence>